<gene>
    <name evidence="1" type="ORF">LWF01_03810</name>
</gene>
<dbReference type="EMBL" id="CP090958">
    <property type="protein sequence ID" value="WGW12908.1"/>
    <property type="molecule type" value="Genomic_DNA"/>
</dbReference>
<keyword evidence="2" id="KW-1185">Reference proteome</keyword>
<proteinExistence type="predicted"/>
<protein>
    <submittedName>
        <fullName evidence="1">Uncharacterized protein</fullName>
    </submittedName>
</protein>
<name>A0ABY8QV88_9MICO</name>
<reference evidence="1 2" key="1">
    <citation type="submission" date="2023-05" db="EMBL/GenBank/DDBJ databases">
        <title>Lithophilousrod everest ZFBP1038 complete genpme.</title>
        <authorList>
            <person name="Tian M."/>
        </authorList>
    </citation>
    <scope>NUCLEOTIDE SEQUENCE [LARGE SCALE GENOMIC DNA]</scope>
    <source>
        <strain evidence="1 2">ZFBP1038</strain>
    </source>
</reference>
<accession>A0ABY8QV88</accession>
<evidence type="ECO:0000313" key="2">
    <source>
        <dbReference type="Proteomes" id="UP001209083"/>
    </source>
</evidence>
<dbReference type="Proteomes" id="UP001209083">
    <property type="component" value="Chromosome"/>
</dbReference>
<dbReference type="RefSeq" id="WP_349639716.1">
    <property type="nucleotide sequence ID" value="NZ_CP090958.1"/>
</dbReference>
<evidence type="ECO:0000313" key="1">
    <source>
        <dbReference type="EMBL" id="WGW12908.1"/>
    </source>
</evidence>
<sequence>MSEATLNETEVAALSRIRTLLDGQVDGTVAESLKRLPDKELGLLPLAVVGLVDLSSRFITVAAAATGRVRAAVEFLARLEAYSNIPNLLKGIPKVPAEAALTQAALTVVDDEITTEQFNGQAFGFPTSEFWGIAALAARADADVIERLRGRLVGEWVPKHLSAAEKATVRHTELVQADRSAGANPAPEAPQKVSEVKSWLANHPEPDVASLAPNADQRAAARVAAVRALTKIGTRQAFEVLKKYGTPSHSDAMLKELHVAWARFDRREFAAAMFQPRSGWLDLGESANLEGVDAIPGLTHLTVLLGKKVDLSPLAGCNGLERLVLHAFAAPGIQDITPLAELPALTELHLIGFTSGADLATLSRMPVRRLRIDLGCEAGDVLLSMPQLERLLVAGEADGEPAHPGLGQVVRQLARTGVQVVVYRHEESWVPQLVKDTEACSGLHCVSKSGYVALTTDESGLEKLTSRLFNNIVP</sequence>
<organism evidence="1 2">
    <name type="scientific">Saxibacter everestensis</name>
    <dbReference type="NCBI Taxonomy" id="2909229"/>
    <lineage>
        <taxon>Bacteria</taxon>
        <taxon>Bacillati</taxon>
        <taxon>Actinomycetota</taxon>
        <taxon>Actinomycetes</taxon>
        <taxon>Micrococcales</taxon>
        <taxon>Brevibacteriaceae</taxon>
        <taxon>Saxibacter</taxon>
    </lineage>
</organism>